<evidence type="ECO:0000259" key="4">
    <source>
        <dbReference type="Pfam" id="PF24883"/>
    </source>
</evidence>
<dbReference type="Pfam" id="PF24883">
    <property type="entry name" value="NPHP3_N"/>
    <property type="match status" value="1"/>
</dbReference>
<name>A0A8H4L6V0_9HYPO</name>
<dbReference type="InterPro" id="IPR056884">
    <property type="entry name" value="NPHP3-like_N"/>
</dbReference>
<dbReference type="PANTHER" id="PTHR10039">
    <property type="entry name" value="AMELOGENIN"/>
    <property type="match status" value="1"/>
</dbReference>
<dbReference type="InterPro" id="IPR027417">
    <property type="entry name" value="P-loop_NTPase"/>
</dbReference>
<feature type="domain" description="GPI inositol-deacylase winged helix" evidence="2">
    <location>
        <begin position="595"/>
        <end position="670"/>
    </location>
</feature>
<dbReference type="InterPro" id="IPR054471">
    <property type="entry name" value="GPIID_WHD"/>
</dbReference>
<proteinExistence type="predicted"/>
<dbReference type="Gene3D" id="3.40.50.300">
    <property type="entry name" value="P-loop containing nucleotide triphosphate hydrolases"/>
    <property type="match status" value="1"/>
</dbReference>
<keyword evidence="6" id="KW-1185">Reference proteome</keyword>
<dbReference type="PANTHER" id="PTHR10039:SF15">
    <property type="entry name" value="NACHT DOMAIN-CONTAINING PROTEIN"/>
    <property type="match status" value="1"/>
</dbReference>
<keyword evidence="1" id="KW-0677">Repeat</keyword>
<dbReference type="OrthoDB" id="4772757at2759"/>
<organism evidence="5 6">
    <name type="scientific">Fusarium albosuccineum</name>
    <dbReference type="NCBI Taxonomy" id="1237068"/>
    <lineage>
        <taxon>Eukaryota</taxon>
        <taxon>Fungi</taxon>
        <taxon>Dikarya</taxon>
        <taxon>Ascomycota</taxon>
        <taxon>Pezizomycotina</taxon>
        <taxon>Sordariomycetes</taxon>
        <taxon>Hypocreomycetidae</taxon>
        <taxon>Hypocreales</taxon>
        <taxon>Nectriaceae</taxon>
        <taxon>Fusarium</taxon>
        <taxon>Fusarium decemcellulare species complex</taxon>
    </lineage>
</organism>
<accession>A0A8H4L6V0</accession>
<evidence type="ECO:0000259" key="3">
    <source>
        <dbReference type="Pfam" id="PF24809"/>
    </source>
</evidence>
<dbReference type="Pfam" id="PF22939">
    <property type="entry name" value="WHD_GPIID"/>
    <property type="match status" value="1"/>
</dbReference>
<dbReference type="InterPro" id="IPR056125">
    <property type="entry name" value="DUF7708"/>
</dbReference>
<dbReference type="Proteomes" id="UP000554235">
    <property type="component" value="Unassembled WGS sequence"/>
</dbReference>
<dbReference type="EMBL" id="JAADYS010001495">
    <property type="protein sequence ID" value="KAF4462687.1"/>
    <property type="molecule type" value="Genomic_DNA"/>
</dbReference>
<sequence length="1360" mass="154592">MIVDLSPGPQPAAIFAAVCQEFKESLPEKAWKQIDAYQDANAMLNGTSDLLKDHSTRTSRLRVAISAADRIASRLRPYFRVIDVFVQSNPEYAALAWGTLRVILEMASNFTTLFQKIENMLMKMAYTLPDFTVFLDHLSRRDSQNAAAAFPRLVKALAYIYGDMLEFCHRVCKLLSGSSNKMISKIKLFGKMLWTPFETYFEEIIEKFKLHAKLFDFQMQRVSNNQALEFYNRWDQWEATAKSAMSRLMSVDAPAAEDIPNLSPEHIGHEIDKLIKRIHAPAWAPVFEHARSQRVAHSGEWLLNHPVLEKFWYDLTTELERNVLFIRGKPGYGKTTLATLVIDHLKTLSTSSLGSGVNHVAYYFFDRRNQMAQSNNVSDAIRALASQVIFFHRHDPTILEIATLVRPWHDTGHQFASDDEVLTILQLILLQAPNCVMVCDGIDECADPESLLRKFDSFAAENKQSRFILLGRPVLNFHRSLDQQCQYLNLEPTQNLDDLKQFIEPKIEELVDTGDLILPQDFTILDVVDKISRQASGMFLWTRLFIKFLESRSLSLNTRWRMIEDPGEFGGLNNIYQAIFQNIEKDYQGPARINIRRALQWVLGASRPLHVNELRVAIGQEPDRAYDETDSIPNFEEALAAMTGALLEVTEYKTVRLIHHTVADFLVSKLSKSTASLVGETVWDFSSLAIQHYISSVCLAFLRFTMPEGPYRKPFARASMFPNIRRKLPLIDFVTRYWITHLVKFSEELRNSTHMEDYHQVAQEMGESCTSLIRNRSRFTSWAECMWHTQCEETVWPSEDAMIHNIRLSSGQGALNEAFSLIRWAYVEHNRIPNAWRHELEQYPEKIWLPTLPELSDTKLVGTTSDASVSPLVNRYNLGYASIVLLTQMSPTGNAIGIVSIKPPGGSSRISKTDPTVMATYQIHALDFDEILFETTFEVQLDSTRQVTEKREFSIDASISEGLLEVIVENTLVKLSVQGDVGGFSFQQTSKTELDILKHHRSFYSKIHSKRRILLSYGAELLVIVQQVHESRGWVFDVFQDLNCKRDPSNPNYVRRGHETAHVSGEVDLLGEFLSHANFSSSQKENIRKISQRNHKKDEQQPTIHFHPKRRILMLVECGGTFVWDFTKSRSTNIKPVMVHRTPLEKTGFSDEGSLFYGLESRTKNLVMLNFERNCRQIKATPETPRLLTGPDTLAQTCRQSSLIESIPSRVQRVQSSNSALIAKDSTGNPTLSVVHHHSETGSLVQAIVNSEGTVTLRQLMDLPRDLVQDANLALLYPWTGPEIFAHGGNRKVVIGVSLEDSYNFEEDNTIKSGLSLPAVLERQSSSVATLQSLGHVLGVSRLNSGERSRDIVDEDRMLS</sequence>
<evidence type="ECO:0000313" key="5">
    <source>
        <dbReference type="EMBL" id="KAF4462687.1"/>
    </source>
</evidence>
<evidence type="ECO:0000313" key="6">
    <source>
        <dbReference type="Proteomes" id="UP000554235"/>
    </source>
</evidence>
<feature type="domain" description="Nephrocystin 3-like N-terminal" evidence="4">
    <location>
        <begin position="298"/>
        <end position="470"/>
    </location>
</feature>
<protein>
    <submittedName>
        <fullName evidence="5">NACHT domain-containing</fullName>
    </submittedName>
</protein>
<evidence type="ECO:0000259" key="2">
    <source>
        <dbReference type="Pfam" id="PF22939"/>
    </source>
</evidence>
<dbReference type="SUPFAM" id="SSF52540">
    <property type="entry name" value="P-loop containing nucleoside triphosphate hydrolases"/>
    <property type="match status" value="1"/>
</dbReference>
<evidence type="ECO:0000256" key="1">
    <source>
        <dbReference type="ARBA" id="ARBA00022737"/>
    </source>
</evidence>
<dbReference type="Pfam" id="PF24809">
    <property type="entry name" value="DUF7708"/>
    <property type="match status" value="1"/>
</dbReference>
<feature type="domain" description="DUF7708" evidence="3">
    <location>
        <begin position="69"/>
        <end position="213"/>
    </location>
</feature>
<gene>
    <name evidence="5" type="ORF">FALBO_10510</name>
</gene>
<comment type="caution">
    <text evidence="5">The sequence shown here is derived from an EMBL/GenBank/DDBJ whole genome shotgun (WGS) entry which is preliminary data.</text>
</comment>
<reference evidence="5 6" key="1">
    <citation type="submission" date="2020-01" db="EMBL/GenBank/DDBJ databases">
        <title>Identification and distribution of gene clusters putatively required for synthesis of sphingolipid metabolism inhibitors in phylogenetically diverse species of the filamentous fungus Fusarium.</title>
        <authorList>
            <person name="Kim H.-S."/>
            <person name="Busman M."/>
            <person name="Brown D.W."/>
            <person name="Divon H."/>
            <person name="Uhlig S."/>
            <person name="Proctor R.H."/>
        </authorList>
    </citation>
    <scope>NUCLEOTIDE SEQUENCE [LARGE SCALE GENOMIC DNA]</scope>
    <source>
        <strain evidence="5 6">NRRL 20459</strain>
    </source>
</reference>